<protein>
    <recommendedName>
        <fullName evidence="2">Xylose isomerase-like TIM barrel domain-containing protein</fullName>
    </recommendedName>
</protein>
<feature type="non-terminal residue" evidence="1">
    <location>
        <position position="139"/>
    </location>
</feature>
<dbReference type="EMBL" id="UINC01217665">
    <property type="protein sequence ID" value="SVE44361.1"/>
    <property type="molecule type" value="Genomic_DNA"/>
</dbReference>
<evidence type="ECO:0000313" key="1">
    <source>
        <dbReference type="EMBL" id="SVE44361.1"/>
    </source>
</evidence>
<gene>
    <name evidence="1" type="ORF">METZ01_LOCUS497215</name>
</gene>
<organism evidence="1">
    <name type="scientific">marine metagenome</name>
    <dbReference type="NCBI Taxonomy" id="408172"/>
    <lineage>
        <taxon>unclassified sequences</taxon>
        <taxon>metagenomes</taxon>
        <taxon>ecological metagenomes</taxon>
    </lineage>
</organism>
<proteinExistence type="predicted"/>
<name>A0A383DIW5_9ZZZZ</name>
<sequence>MKIGIADMVSNFVPGSGNPLGLDSYKWGKIKPITQLKMVLDIISQSTFDYVELGMPWINGENNEFTFEDIEKIIIEKRLSVGSYCSMVPGKYKTIGNNVDWTNLNRYTTNIFSNCSKLNGSIIVYGSGDSRYIPGDYSR</sequence>
<accession>A0A383DIW5</accession>
<dbReference type="AlphaFoldDB" id="A0A383DIW5"/>
<evidence type="ECO:0008006" key="2">
    <source>
        <dbReference type="Google" id="ProtNLM"/>
    </source>
</evidence>
<reference evidence="1" key="1">
    <citation type="submission" date="2018-05" db="EMBL/GenBank/DDBJ databases">
        <authorList>
            <person name="Lanie J.A."/>
            <person name="Ng W.-L."/>
            <person name="Kazmierczak K.M."/>
            <person name="Andrzejewski T.M."/>
            <person name="Davidsen T.M."/>
            <person name="Wayne K.J."/>
            <person name="Tettelin H."/>
            <person name="Glass J.I."/>
            <person name="Rusch D."/>
            <person name="Podicherti R."/>
            <person name="Tsui H.-C.T."/>
            <person name="Winkler M.E."/>
        </authorList>
    </citation>
    <scope>NUCLEOTIDE SEQUENCE</scope>
</reference>